<proteinExistence type="predicted"/>
<reference evidence="2 3" key="1">
    <citation type="submission" date="2023-05" db="EMBL/GenBank/DDBJ databases">
        <title>Streptantibioticus silvisoli sp. nov., acidotolerant actinomycetes 1 from pine litter.</title>
        <authorList>
            <person name="Swiecimska M."/>
            <person name="Golinska P."/>
            <person name="Sangal V."/>
            <person name="Wachnowicz B."/>
            <person name="Goodfellow M."/>
        </authorList>
    </citation>
    <scope>NUCLEOTIDE SEQUENCE [LARGE SCALE GENOMIC DNA]</scope>
    <source>
        <strain evidence="2 3">SL54</strain>
    </source>
</reference>
<evidence type="ECO:0000313" key="2">
    <source>
        <dbReference type="EMBL" id="MDI5964462.1"/>
    </source>
</evidence>
<sequence length="126" mass="13397">MAYRPFLTLVALFGAVALGGCAGPGDGNLDAQPGNPYPSCRVHQLQPPGSRYTSGAQADPRSVLEMLHYYTVNGRKPFCDGKAPTDFDDRWAGLYVKLGGRPDNVTLRQDGVGRVAGPSHAGTDHL</sequence>
<name>A0ABT6W136_9ACTN</name>
<protein>
    <recommendedName>
        <fullName evidence="4">Lipoprotein</fullName>
    </recommendedName>
</protein>
<keyword evidence="3" id="KW-1185">Reference proteome</keyword>
<feature type="signal peptide" evidence="1">
    <location>
        <begin position="1"/>
        <end position="22"/>
    </location>
</feature>
<dbReference type="EMBL" id="JAAGKO020000024">
    <property type="protein sequence ID" value="MDI5964462.1"/>
    <property type="molecule type" value="Genomic_DNA"/>
</dbReference>
<evidence type="ECO:0000256" key="1">
    <source>
        <dbReference type="SAM" id="SignalP"/>
    </source>
</evidence>
<keyword evidence="1" id="KW-0732">Signal</keyword>
<dbReference type="Proteomes" id="UP001156398">
    <property type="component" value="Unassembled WGS sequence"/>
</dbReference>
<evidence type="ECO:0008006" key="4">
    <source>
        <dbReference type="Google" id="ProtNLM"/>
    </source>
</evidence>
<evidence type="ECO:0000313" key="3">
    <source>
        <dbReference type="Proteomes" id="UP001156398"/>
    </source>
</evidence>
<accession>A0ABT6W136</accession>
<feature type="chain" id="PRO_5045486735" description="Lipoprotein" evidence="1">
    <location>
        <begin position="23"/>
        <end position="126"/>
    </location>
</feature>
<comment type="caution">
    <text evidence="2">The sequence shown here is derived from an EMBL/GenBank/DDBJ whole genome shotgun (WGS) entry which is preliminary data.</text>
</comment>
<dbReference type="RefSeq" id="WP_271325140.1">
    <property type="nucleotide sequence ID" value="NZ_JAAGKO020000024.1"/>
</dbReference>
<dbReference type="PROSITE" id="PS51257">
    <property type="entry name" value="PROKAR_LIPOPROTEIN"/>
    <property type="match status" value="1"/>
</dbReference>
<gene>
    <name evidence="2" type="ORF">POF43_017315</name>
</gene>
<organism evidence="2 3">
    <name type="scientific">Streptantibioticus silvisoli</name>
    <dbReference type="NCBI Taxonomy" id="2705255"/>
    <lineage>
        <taxon>Bacteria</taxon>
        <taxon>Bacillati</taxon>
        <taxon>Actinomycetota</taxon>
        <taxon>Actinomycetes</taxon>
        <taxon>Kitasatosporales</taxon>
        <taxon>Streptomycetaceae</taxon>
        <taxon>Streptantibioticus</taxon>
    </lineage>
</organism>